<keyword evidence="2" id="KW-0963">Cytoplasm</keyword>
<dbReference type="AlphaFoldDB" id="A0A8C0H7M0"/>
<evidence type="ECO:0000256" key="3">
    <source>
        <dbReference type="ARBA" id="ARBA00022553"/>
    </source>
</evidence>
<accession>A0A8C0H7M0</accession>
<dbReference type="GO" id="GO:0005737">
    <property type="term" value="C:cytoplasm"/>
    <property type="evidence" value="ECO:0007669"/>
    <property type="project" value="UniProtKB-SubCell"/>
</dbReference>
<dbReference type="GeneTree" id="ENSGT00940000154756"/>
<dbReference type="SUPFAM" id="SSF48726">
    <property type="entry name" value="Immunoglobulin"/>
    <property type="match status" value="2"/>
</dbReference>
<dbReference type="PANTHER" id="PTHR35971">
    <property type="entry name" value="SI:DKEY-31G6.6"/>
    <property type="match status" value="1"/>
</dbReference>
<dbReference type="Gene3D" id="2.60.40.10">
    <property type="entry name" value="Immunoglobulins"/>
    <property type="match status" value="2"/>
</dbReference>
<dbReference type="GO" id="GO:0055013">
    <property type="term" value="P:cardiac muscle cell development"/>
    <property type="evidence" value="ECO:0007669"/>
    <property type="project" value="UniProtKB-ARBA"/>
</dbReference>
<dbReference type="FunFam" id="2.60.40.10:FF:000107">
    <property type="entry name" value="Myosin, light chain kinase a"/>
    <property type="match status" value="1"/>
</dbReference>
<dbReference type="InterPro" id="IPR007110">
    <property type="entry name" value="Ig-like_dom"/>
</dbReference>
<dbReference type="InterPro" id="IPR013098">
    <property type="entry name" value="Ig_I-set"/>
</dbReference>
<keyword evidence="8" id="KW-1185">Reference proteome</keyword>
<organism evidence="7 8">
    <name type="scientific">Chelonoidis abingdonii</name>
    <name type="common">Abingdon island giant tortoise</name>
    <name type="synonym">Testudo abingdonii</name>
    <dbReference type="NCBI Taxonomy" id="106734"/>
    <lineage>
        <taxon>Eukaryota</taxon>
        <taxon>Metazoa</taxon>
        <taxon>Chordata</taxon>
        <taxon>Craniata</taxon>
        <taxon>Vertebrata</taxon>
        <taxon>Euteleostomi</taxon>
        <taxon>Archelosauria</taxon>
        <taxon>Testudinata</taxon>
        <taxon>Testudines</taxon>
        <taxon>Cryptodira</taxon>
        <taxon>Durocryptodira</taxon>
        <taxon>Testudinoidea</taxon>
        <taxon>Testudinidae</taxon>
        <taxon>Chelonoidis</taxon>
    </lineage>
</organism>
<dbReference type="PROSITE" id="PS50835">
    <property type="entry name" value="IG_LIKE"/>
    <property type="match status" value="2"/>
</dbReference>
<name>A0A8C0H7M0_CHEAB</name>
<evidence type="ECO:0000313" key="7">
    <source>
        <dbReference type="Ensembl" id="ENSCABP00000020125.1"/>
    </source>
</evidence>
<dbReference type="Pfam" id="PF07679">
    <property type="entry name" value="I-set"/>
    <property type="match status" value="2"/>
</dbReference>
<reference evidence="7" key="2">
    <citation type="submission" date="2025-09" db="UniProtKB">
        <authorList>
            <consortium name="Ensembl"/>
        </authorList>
    </citation>
    <scope>IDENTIFICATION</scope>
</reference>
<comment type="subcellular location">
    <subcellularLocation>
        <location evidence="1">Cytoplasm</location>
    </subcellularLocation>
</comment>
<evidence type="ECO:0000259" key="6">
    <source>
        <dbReference type="PROSITE" id="PS50835"/>
    </source>
</evidence>
<keyword evidence="5" id="KW-0393">Immunoglobulin domain</keyword>
<feature type="domain" description="Ig-like" evidence="6">
    <location>
        <begin position="10"/>
        <end position="87"/>
    </location>
</feature>
<evidence type="ECO:0000256" key="2">
    <source>
        <dbReference type="ARBA" id="ARBA00022490"/>
    </source>
</evidence>
<evidence type="ECO:0000256" key="4">
    <source>
        <dbReference type="ARBA" id="ARBA00023157"/>
    </source>
</evidence>
<evidence type="ECO:0000256" key="1">
    <source>
        <dbReference type="ARBA" id="ARBA00004496"/>
    </source>
</evidence>
<dbReference type="SMART" id="SM00409">
    <property type="entry name" value="IG"/>
    <property type="match status" value="2"/>
</dbReference>
<dbReference type="InterPro" id="IPR013783">
    <property type="entry name" value="Ig-like_fold"/>
</dbReference>
<dbReference type="PANTHER" id="PTHR35971:SF4">
    <property type="entry name" value="OBSCURIN"/>
    <property type="match status" value="1"/>
</dbReference>
<dbReference type="FunFam" id="2.60.40.10:FF:000032">
    <property type="entry name" value="palladin isoform X1"/>
    <property type="match status" value="1"/>
</dbReference>
<dbReference type="Ensembl" id="ENSCABT00000022046.1">
    <property type="protein sequence ID" value="ENSCABP00000020125.1"/>
    <property type="gene ID" value="ENSCABG00000014848.1"/>
</dbReference>
<dbReference type="SMART" id="SM00408">
    <property type="entry name" value="IGc2"/>
    <property type="match status" value="2"/>
</dbReference>
<proteinExistence type="predicted"/>
<evidence type="ECO:0000313" key="8">
    <source>
        <dbReference type="Proteomes" id="UP000694404"/>
    </source>
</evidence>
<dbReference type="OMA" id="VMESAPY"/>
<feature type="domain" description="Ig-like" evidence="6">
    <location>
        <begin position="97"/>
        <end position="190"/>
    </location>
</feature>
<dbReference type="InterPro" id="IPR003599">
    <property type="entry name" value="Ig_sub"/>
</dbReference>
<dbReference type="InterPro" id="IPR036179">
    <property type="entry name" value="Ig-like_dom_sf"/>
</dbReference>
<dbReference type="InterPro" id="IPR052385">
    <property type="entry name" value="Obscurin/Obscurin-like_Reg"/>
</dbReference>
<reference evidence="7" key="1">
    <citation type="submission" date="2025-08" db="UniProtKB">
        <authorList>
            <consortium name="Ensembl"/>
        </authorList>
    </citation>
    <scope>IDENTIFICATION</scope>
</reference>
<keyword evidence="4" id="KW-1015">Disulfide bond</keyword>
<keyword evidence="3" id="KW-0597">Phosphoprotein</keyword>
<dbReference type="InterPro" id="IPR003598">
    <property type="entry name" value="Ig_sub2"/>
</dbReference>
<sequence length="278" mass="30408">MDYSSFSGAPRFLTRPKAFMVSVGKDVTLSCQIVGNPIPLVSWEKDKLPIQSGGRFKMVEDEDSGQYICRAKNTIGEAFTAVSIKVGEETTVTESAPYFIQKPSSIRVTLGDDVTFKCKVQGSPPLSVNWEKDGRHIREWCDSSRFQIESLGESNALKIQCAQLGDCGTYMCRAENPLGSASATATLVVNTHGSYSPSSSHLDTGYGKTASLNHVPLEKKKTDGKFQTSSNFLQNPKSGIDGFSSLKQWGNLLPCTPSKLLFVGRTWNCQVPWLSSQD</sequence>
<evidence type="ECO:0000256" key="5">
    <source>
        <dbReference type="ARBA" id="ARBA00023319"/>
    </source>
</evidence>
<protein>
    <recommendedName>
        <fullName evidence="6">Ig-like domain-containing protein</fullName>
    </recommendedName>
</protein>
<dbReference type="GO" id="GO:0003007">
    <property type="term" value="P:heart morphogenesis"/>
    <property type="evidence" value="ECO:0007669"/>
    <property type="project" value="UniProtKB-ARBA"/>
</dbReference>
<dbReference type="Proteomes" id="UP000694404">
    <property type="component" value="Unplaced"/>
</dbReference>